<dbReference type="Pfam" id="PF03358">
    <property type="entry name" value="FMN_red"/>
    <property type="match status" value="1"/>
</dbReference>
<dbReference type="InterPro" id="IPR051796">
    <property type="entry name" value="ISF_SsuE-like"/>
</dbReference>
<dbReference type="PANTHER" id="PTHR43278:SF4">
    <property type="entry name" value="NAD(P)H-DEPENDENT FMN-CONTAINING OXIDOREDUCTASE YWQN-RELATED"/>
    <property type="match status" value="1"/>
</dbReference>
<keyword evidence="2" id="KW-0288">FMN</keyword>
<dbReference type="PANTHER" id="PTHR43278">
    <property type="entry name" value="NAD(P)H-DEPENDENT FMN-CONTAINING OXIDOREDUCTASE YWQN-RELATED"/>
    <property type="match status" value="1"/>
</dbReference>
<proteinExistence type="predicted"/>
<sequence length="141" mass="16214">MIKINIIFVNASQNRAGNTSRLGTDFLKNRVFQQINLVDYKIYQINQNFSDDQFGEIFYKLQHADWIILGTPAYWHDMSGYLKVFIERIGQSSGLETLAGKSLSVFIHGSNPTDTIEPVTRIIKRFSSVANMKYVDIQQNF</sequence>
<dbReference type="EMBL" id="AP026803">
    <property type="protein sequence ID" value="BDR61201.1"/>
    <property type="molecule type" value="Genomic_DNA"/>
</dbReference>
<evidence type="ECO:0000313" key="5">
    <source>
        <dbReference type="Proteomes" id="UP001321741"/>
    </source>
</evidence>
<dbReference type="Proteomes" id="UP001321741">
    <property type="component" value="Chromosome"/>
</dbReference>
<organism evidence="4 5">
    <name type="scientific">Lactobacillus xylocopicola</name>
    <dbReference type="NCBI Taxonomy" id="2976676"/>
    <lineage>
        <taxon>Bacteria</taxon>
        <taxon>Bacillati</taxon>
        <taxon>Bacillota</taxon>
        <taxon>Bacilli</taxon>
        <taxon>Lactobacillales</taxon>
        <taxon>Lactobacillaceae</taxon>
        <taxon>Lactobacillus</taxon>
    </lineage>
</organism>
<evidence type="ECO:0000256" key="1">
    <source>
        <dbReference type="ARBA" id="ARBA00022630"/>
    </source>
</evidence>
<keyword evidence="5" id="KW-1185">Reference proteome</keyword>
<protein>
    <recommendedName>
        <fullName evidence="3">NADPH-dependent FMN reductase-like domain-containing protein</fullName>
    </recommendedName>
</protein>
<feature type="domain" description="NADPH-dependent FMN reductase-like" evidence="3">
    <location>
        <begin position="5"/>
        <end position="126"/>
    </location>
</feature>
<evidence type="ECO:0000256" key="2">
    <source>
        <dbReference type="ARBA" id="ARBA00022643"/>
    </source>
</evidence>
<gene>
    <name evidence="4" type="ORF">KIM322_14620</name>
</gene>
<evidence type="ECO:0000259" key="3">
    <source>
        <dbReference type="Pfam" id="PF03358"/>
    </source>
</evidence>
<name>A0ABM8BIR6_9LACO</name>
<dbReference type="Gene3D" id="3.40.50.360">
    <property type="match status" value="1"/>
</dbReference>
<dbReference type="RefSeq" id="WP_317637422.1">
    <property type="nucleotide sequence ID" value="NZ_AP026803.1"/>
</dbReference>
<dbReference type="InterPro" id="IPR029039">
    <property type="entry name" value="Flavoprotein-like_sf"/>
</dbReference>
<keyword evidence="1" id="KW-0285">Flavoprotein</keyword>
<dbReference type="SUPFAM" id="SSF52218">
    <property type="entry name" value="Flavoproteins"/>
    <property type="match status" value="1"/>
</dbReference>
<evidence type="ECO:0000313" key="4">
    <source>
        <dbReference type="EMBL" id="BDR61201.1"/>
    </source>
</evidence>
<reference evidence="4 5" key="1">
    <citation type="journal article" date="2023" name="Microbiol. Spectr.">
        <title>Symbiosis of Carpenter Bees with Uncharacterized Lactic Acid Bacteria Showing NAD Auxotrophy.</title>
        <authorList>
            <person name="Kawasaki S."/>
            <person name="Ozawa K."/>
            <person name="Mori T."/>
            <person name="Yamamoto A."/>
            <person name="Ito M."/>
            <person name="Ohkuma M."/>
            <person name="Sakamoto M."/>
            <person name="Matsutani M."/>
        </authorList>
    </citation>
    <scope>NUCLEOTIDE SEQUENCE [LARGE SCALE GENOMIC DNA]</scope>
    <source>
        <strain evidence="4 5">Kim32-2</strain>
    </source>
</reference>
<accession>A0ABM8BIR6</accession>
<dbReference type="InterPro" id="IPR005025">
    <property type="entry name" value="FMN_Rdtase-like_dom"/>
</dbReference>